<dbReference type="InterPro" id="IPR050486">
    <property type="entry name" value="Mannose-1P_guanyltransferase"/>
</dbReference>
<dbReference type="SUPFAM" id="SSF53448">
    <property type="entry name" value="Nucleotide-diphospho-sugar transferases"/>
    <property type="match status" value="1"/>
</dbReference>
<keyword evidence="3" id="KW-1185">Reference proteome</keyword>
<reference evidence="2 3" key="1">
    <citation type="journal article" date="2019" name="Int. J. Syst. Evol. Microbiol.">
        <title>The Global Catalogue of Microorganisms (GCM) 10K type strain sequencing project: providing services to taxonomists for standard genome sequencing and annotation.</title>
        <authorList>
            <consortium name="The Broad Institute Genomics Platform"/>
            <consortium name="The Broad Institute Genome Sequencing Center for Infectious Disease"/>
            <person name="Wu L."/>
            <person name="Ma J."/>
        </authorList>
    </citation>
    <scope>NUCLEOTIDE SEQUENCE [LARGE SCALE GENOMIC DNA]</scope>
    <source>
        <strain evidence="2 3">CGMCC 1.12563</strain>
    </source>
</reference>
<dbReference type="Proteomes" id="UP001597187">
    <property type="component" value="Unassembled WGS sequence"/>
</dbReference>
<dbReference type="InterPro" id="IPR005835">
    <property type="entry name" value="NTP_transferase_dom"/>
</dbReference>
<gene>
    <name evidence="2" type="ORF">ACFSBT_12730</name>
</gene>
<evidence type="ECO:0000313" key="2">
    <source>
        <dbReference type="EMBL" id="MFD1514142.1"/>
    </source>
</evidence>
<dbReference type="InterPro" id="IPR029044">
    <property type="entry name" value="Nucleotide-diphossugar_trans"/>
</dbReference>
<evidence type="ECO:0000259" key="1">
    <source>
        <dbReference type="Pfam" id="PF00483"/>
    </source>
</evidence>
<dbReference type="RefSeq" id="WP_250874113.1">
    <property type="nucleotide sequence ID" value="NZ_JALXFV010000006.1"/>
</dbReference>
<feature type="domain" description="Nucleotidyl transferase" evidence="1">
    <location>
        <begin position="3"/>
        <end position="237"/>
    </location>
</feature>
<name>A0ABD6AX53_9EURY</name>
<proteinExistence type="predicted"/>
<dbReference type="PANTHER" id="PTHR22572">
    <property type="entry name" value="SUGAR-1-PHOSPHATE GUANYL TRANSFERASE"/>
    <property type="match status" value="1"/>
</dbReference>
<protein>
    <submittedName>
        <fullName evidence="2">Sugar phosphate nucleotidyltransferase</fullName>
    </submittedName>
</protein>
<organism evidence="2 3">
    <name type="scientific">Halomarina rubra</name>
    <dbReference type="NCBI Taxonomy" id="2071873"/>
    <lineage>
        <taxon>Archaea</taxon>
        <taxon>Methanobacteriati</taxon>
        <taxon>Methanobacteriota</taxon>
        <taxon>Stenosarchaea group</taxon>
        <taxon>Halobacteria</taxon>
        <taxon>Halobacteriales</taxon>
        <taxon>Natronomonadaceae</taxon>
        <taxon>Halomarina</taxon>
    </lineage>
</organism>
<dbReference type="CDD" id="cd04181">
    <property type="entry name" value="NTP_transferase"/>
    <property type="match status" value="1"/>
</dbReference>
<sequence length="342" mass="37707">MDAIVLAGGFATRLWPITRNRPKMLLPVGDTTVIDTLLEDFEDDDRVEDVYVSTNEAFADTFAEHLEESSFEKPILSIEDTSEEDEKFGVVGALAQLVDRESLDDDLLVVAGDNLVGFDLSEFVDFFEQEGTPSIAAYDVGSREKAKSYGLVELDGKQVVDFQEKPDNPKSTLVSIACYAFPKDVVSEFETYLADDGNPDEPGWFIQWLQSQQTVNAFSFDEAWFDIGSAEGYLDAVAWTLGGENQIAESAVIEDSELDDVCVMPGAEVRDSVLERAVIFPESTVENAVLTRTVVDREASVLGTILADSTVGAHCDIEASPVGQREFEERVIQIEERPLQSD</sequence>
<dbReference type="EMBL" id="JBHUDC010000006">
    <property type="protein sequence ID" value="MFD1514142.1"/>
    <property type="molecule type" value="Genomic_DNA"/>
</dbReference>
<dbReference type="Pfam" id="PF00483">
    <property type="entry name" value="NTP_transferase"/>
    <property type="match status" value="1"/>
</dbReference>
<comment type="caution">
    <text evidence="2">The sequence shown here is derived from an EMBL/GenBank/DDBJ whole genome shotgun (WGS) entry which is preliminary data.</text>
</comment>
<dbReference type="Gene3D" id="3.90.550.10">
    <property type="entry name" value="Spore Coat Polysaccharide Biosynthesis Protein SpsA, Chain A"/>
    <property type="match status" value="1"/>
</dbReference>
<accession>A0ABD6AX53</accession>
<evidence type="ECO:0000313" key="3">
    <source>
        <dbReference type="Proteomes" id="UP001597187"/>
    </source>
</evidence>
<dbReference type="AlphaFoldDB" id="A0ABD6AX53"/>